<evidence type="ECO:0000313" key="2">
    <source>
        <dbReference type="EMBL" id="MDO6414418.1"/>
    </source>
</evidence>
<evidence type="ECO:0000313" key="3">
    <source>
        <dbReference type="Proteomes" id="UP001169764"/>
    </source>
</evidence>
<proteinExistence type="predicted"/>
<accession>A0ABT8Y997</accession>
<organism evidence="2 3">
    <name type="scientific">Sphingomonas natans</name>
    <dbReference type="NCBI Taxonomy" id="3063330"/>
    <lineage>
        <taxon>Bacteria</taxon>
        <taxon>Pseudomonadati</taxon>
        <taxon>Pseudomonadota</taxon>
        <taxon>Alphaproteobacteria</taxon>
        <taxon>Sphingomonadales</taxon>
        <taxon>Sphingomonadaceae</taxon>
        <taxon>Sphingomonas</taxon>
    </lineage>
</organism>
<dbReference type="InterPro" id="IPR009838">
    <property type="entry name" value="T4SS_TraL"/>
</dbReference>
<keyword evidence="3" id="KW-1185">Reference proteome</keyword>
<dbReference type="Proteomes" id="UP001169764">
    <property type="component" value="Unassembled WGS sequence"/>
</dbReference>
<dbReference type="NCBIfam" id="TIGR02762">
    <property type="entry name" value="TraL_TIGR"/>
    <property type="match status" value="1"/>
</dbReference>
<keyword evidence="1" id="KW-0812">Transmembrane</keyword>
<feature type="transmembrane region" description="Helical" evidence="1">
    <location>
        <begin position="29"/>
        <end position="55"/>
    </location>
</feature>
<dbReference type="RefSeq" id="WP_303541566.1">
    <property type="nucleotide sequence ID" value="NZ_JAUOTP010000003.1"/>
</dbReference>
<sequence length="95" mass="10839">MFDRYTIPRHLDAPQLIGLWTLDEFLGMFIPFVWGILTQHIFIGLFLAVGAWFGLRKAKAGRASSWVMHATYWYMPASFIGLKLTPPSHCRLLAG</sequence>
<reference evidence="2" key="1">
    <citation type="submission" date="2023-07" db="EMBL/GenBank/DDBJ databases">
        <authorList>
            <person name="Kim M."/>
        </authorList>
    </citation>
    <scope>NUCLEOTIDE SEQUENCE</scope>
    <source>
        <strain evidence="2">BIUV-7</strain>
    </source>
</reference>
<keyword evidence="1" id="KW-0472">Membrane</keyword>
<protein>
    <submittedName>
        <fullName evidence="2">Type IV conjugative transfer system protein TraL</fullName>
    </submittedName>
</protein>
<comment type="caution">
    <text evidence="2">The sequence shown here is derived from an EMBL/GenBank/DDBJ whole genome shotgun (WGS) entry which is preliminary data.</text>
</comment>
<name>A0ABT8Y997_9SPHN</name>
<dbReference type="Pfam" id="PF07178">
    <property type="entry name" value="TraL"/>
    <property type="match status" value="1"/>
</dbReference>
<gene>
    <name evidence="2" type="primary">traL</name>
    <name evidence="2" type="ORF">Q4F19_08495</name>
</gene>
<keyword evidence="1" id="KW-1133">Transmembrane helix</keyword>
<dbReference type="EMBL" id="JAUOTP010000003">
    <property type="protein sequence ID" value="MDO6414418.1"/>
    <property type="molecule type" value="Genomic_DNA"/>
</dbReference>
<evidence type="ECO:0000256" key="1">
    <source>
        <dbReference type="SAM" id="Phobius"/>
    </source>
</evidence>